<gene>
    <name evidence="6" type="ORF">BDZ83DRAFT_310398</name>
</gene>
<dbReference type="Pfam" id="PF12796">
    <property type="entry name" value="Ank_2"/>
    <property type="match status" value="1"/>
</dbReference>
<feature type="repeat" description="ANK" evidence="2">
    <location>
        <begin position="952"/>
        <end position="984"/>
    </location>
</feature>
<evidence type="ECO:0000313" key="7">
    <source>
        <dbReference type="Proteomes" id="UP001244207"/>
    </source>
</evidence>
<feature type="region of interest" description="Disordered" evidence="3">
    <location>
        <begin position="1447"/>
        <end position="1531"/>
    </location>
</feature>
<dbReference type="GeneID" id="85386206"/>
<dbReference type="Gene3D" id="1.25.40.20">
    <property type="entry name" value="Ankyrin repeat-containing domain"/>
    <property type="match status" value="2"/>
</dbReference>
<organism evidence="6 7">
    <name type="scientific">Glomerella acutata</name>
    <name type="common">Colletotrichum acutatum</name>
    <dbReference type="NCBI Taxonomy" id="27357"/>
    <lineage>
        <taxon>Eukaryota</taxon>
        <taxon>Fungi</taxon>
        <taxon>Dikarya</taxon>
        <taxon>Ascomycota</taxon>
        <taxon>Pezizomycotina</taxon>
        <taxon>Sordariomycetes</taxon>
        <taxon>Hypocreomycetidae</taxon>
        <taxon>Glomerellales</taxon>
        <taxon>Glomerellaceae</taxon>
        <taxon>Colletotrichum</taxon>
        <taxon>Colletotrichum acutatum species complex</taxon>
    </lineage>
</organism>
<keyword evidence="4" id="KW-0812">Transmembrane</keyword>
<evidence type="ECO:0000256" key="2">
    <source>
        <dbReference type="PROSITE-ProRule" id="PRU00023"/>
    </source>
</evidence>
<dbReference type="InterPro" id="IPR027417">
    <property type="entry name" value="P-loop_NTPase"/>
</dbReference>
<dbReference type="SMART" id="SM00248">
    <property type="entry name" value="ANK"/>
    <property type="match status" value="7"/>
</dbReference>
<keyword evidence="4" id="KW-0472">Membrane</keyword>
<dbReference type="RefSeq" id="XP_060365356.1">
    <property type="nucleotide sequence ID" value="XM_060502307.1"/>
</dbReference>
<feature type="compositionally biased region" description="Basic residues" evidence="3">
    <location>
        <begin position="1506"/>
        <end position="1515"/>
    </location>
</feature>
<keyword evidence="4" id="KW-1133">Transmembrane helix</keyword>
<keyword evidence="1" id="KW-0677">Repeat</keyword>
<dbReference type="PROSITE" id="PS50088">
    <property type="entry name" value="ANK_REPEAT"/>
    <property type="match status" value="2"/>
</dbReference>
<dbReference type="SUPFAM" id="SSF48403">
    <property type="entry name" value="Ankyrin repeat"/>
    <property type="match status" value="1"/>
</dbReference>
<dbReference type="PANTHER" id="PTHR10039">
    <property type="entry name" value="AMELOGENIN"/>
    <property type="match status" value="1"/>
</dbReference>
<keyword evidence="2" id="KW-0040">ANK repeat</keyword>
<dbReference type="InterPro" id="IPR002110">
    <property type="entry name" value="Ankyrin_rpt"/>
</dbReference>
<evidence type="ECO:0000256" key="3">
    <source>
        <dbReference type="SAM" id="MobiDB-lite"/>
    </source>
</evidence>
<protein>
    <recommendedName>
        <fullName evidence="5">Nephrocystin 3-like N-terminal domain-containing protein</fullName>
    </recommendedName>
</protein>
<accession>A0AAD8UJY6</accession>
<feature type="domain" description="Nephrocystin 3-like N-terminal" evidence="5">
    <location>
        <begin position="322"/>
        <end position="478"/>
    </location>
</feature>
<evidence type="ECO:0000259" key="5">
    <source>
        <dbReference type="Pfam" id="PF24883"/>
    </source>
</evidence>
<dbReference type="PROSITE" id="PS50297">
    <property type="entry name" value="ANK_REP_REGION"/>
    <property type="match status" value="1"/>
</dbReference>
<dbReference type="Pfam" id="PF00023">
    <property type="entry name" value="Ank"/>
    <property type="match status" value="1"/>
</dbReference>
<dbReference type="PANTHER" id="PTHR10039:SF5">
    <property type="entry name" value="NACHT DOMAIN-CONTAINING PROTEIN"/>
    <property type="match status" value="1"/>
</dbReference>
<sequence length="1779" mass="200710">MSLLQIYPDLNGSPDLRIVSPVVEKVDIIVVPGQKSARKSLTGSVNRDHLTKAFVHDLLPSDFPHSRILFFDYDPHWAFRSGFTENRLQVITLHLLQHAIKLRKKDPLRPIVFIAHGVGGILVKNALLRAALDSRFKTIRRATRGVAFFGTPHRARSLNATLETLVSDFASQLWTSGSCQTKISRKAPYFVKALSSFSSLLSAERFHDEWLSRYSRRLRFLSFHGQTSSLAVPGHSATLGLPLEQEAIIALPSSQQDFWAFTGSSDPNYCIFRNKLAWLLGWIAQSDPIRYSLEFQDLKWLRQLYPPGLKSRENLIQDPVEGTLQWIWSNSSFNSWLLGDTSAMLWLTGKPGSGKSTLLRYVSNYLCTVAEDIPYEPLAVARPSFAVANFFCDLSAPPRSSESILRSLLHQVLSGQPSLLRYLTPVVKRKHQWSTGTDFGLVTALREISKHRSIVCVIDALDECDPVVRTNLLDALAGHLVAPSEESWRSPCAVDTSCACRTSSPKLKILFSSRPYLSVSSHESHQVQHLSLSAGEAASSLAKDFQAVVKSTFPLLGSNDEVERRKDIASRIVERSDGVFLWVKLVLKSLLALEVQTSENLLSELEKHPTNLNDMYSSILSSVNEKKADEKSYILKCLDWVVFARRPLRVEELAAAVAFETESGYQHGFPTSVHPPSFLDLRYKFRPRSIRFCFSQVPLIEVKGSTVHVVHRSVKDFLSSTTHTAAGSGFLPKVSRGTDLDVNSRIAVICLAYLTKLSRLDRSSNEVPKHDSMLDTEVAFPLYIYAATQWSFHEEASDQHQEYLHGIVHNLCSPRSFLLQKWFRPWWENQSTEPWELRRFPTYPTEGIVLSFLGKANEVARLLRHRSMRADECTPKGEEWTPLMAASWSGHESVVQLLLRQQIDFAAHPVHLSRALTHAIERGHALIAQEITMAFARPTAKISVSLSILSQGATSPLATATRLGQSQLVSLLLDRGACVDSRWQMPDDEPKRTRKTMGYKQCKWHNKVTPLALAVSQNDIEMIEVLSSSSVSFKDYDYLSLATSTGASGAVRFLLEQGQEVPNDHQKYSALLQAADRGDTEIMKVFLDHYSFLLPCEQPKSLIPDWFRHLSRPVAIKLLLLPGFTVEDAFLDACETCSLENIKLFLDVGISPDASRRGSYAIHLVLNGPGHCDRPSCESEKIHALEDLHDGGAHFSQKDEHGNTCLHLAAKRGENDIAQHLVSFGCPVNERNQLEETATDIVALQGNAAWLQQLLVSGADPDILTWKNALKSGSIDTVSVLLGFYNRFRHKGIELSPIPSEVYHHYLICGDVPICYTAAVAYLRSRHIMNQSSIRIEVDRSLTWLELVQRGWEDLTETTWGWWPLRPPLPRLNPDEAWICWKCFNCNGKEHRDRISFQLGVEIRALLDFLSVLGKVALETTSRDPCPFGNQRVVFSGAVCSLLESREDTLTSHPDHEGNSPLRRPVSGIRGQGQNRPRGSDMPPNNPRRRHVAEPRRLAAVSMTKKTSKSRHPRGKPPSDEKPTPEEQERGIRVKGRFVVIKAVSFPHDHIEVQATTTDLKFLDDLQTKYWARCSIFKTYLSIHRFHHWGFDKYEHLNGNYSSIANGCASSTTLPEAPHDLDYDFKRLANESPPISQPIFYSHCYDCKPDCPRIKLLHNCTNTFTEKFDEECVPEPSDRMAELLARVPKRFLEWQPRNLDHEVAYGLSSFELPNAWGFFIYSILCILLPAGLFWIFWLSTMGHEADLQNASIPATLAVVFWVTLYQSTAGKRWCRKMQY</sequence>
<dbReference type="Gene3D" id="3.40.50.300">
    <property type="entry name" value="P-loop containing nucleotide triphosphate hydrolases"/>
    <property type="match status" value="1"/>
</dbReference>
<evidence type="ECO:0000256" key="1">
    <source>
        <dbReference type="ARBA" id="ARBA00022737"/>
    </source>
</evidence>
<feature type="compositionally biased region" description="Basic and acidic residues" evidence="3">
    <location>
        <begin position="1517"/>
        <end position="1531"/>
    </location>
</feature>
<reference evidence="6" key="1">
    <citation type="submission" date="2021-12" db="EMBL/GenBank/DDBJ databases">
        <title>Comparative genomics, transcriptomics and evolutionary studies reveal genomic signatures of adaptation to plant cell wall in hemibiotrophic fungi.</title>
        <authorList>
            <consortium name="DOE Joint Genome Institute"/>
            <person name="Baroncelli R."/>
            <person name="Diaz J.F."/>
            <person name="Benocci T."/>
            <person name="Peng M."/>
            <person name="Battaglia E."/>
            <person name="Haridas S."/>
            <person name="Andreopoulos W."/>
            <person name="Labutti K."/>
            <person name="Pangilinan J."/>
            <person name="Floch G.L."/>
            <person name="Makela M.R."/>
            <person name="Henrissat B."/>
            <person name="Grigoriev I.V."/>
            <person name="Crouch J.A."/>
            <person name="De Vries R.P."/>
            <person name="Sukno S.A."/>
            <person name="Thon M.R."/>
        </authorList>
    </citation>
    <scope>NUCLEOTIDE SEQUENCE</scope>
    <source>
        <strain evidence="6">CBS 112980</strain>
    </source>
</reference>
<feature type="transmembrane region" description="Helical" evidence="4">
    <location>
        <begin position="1718"/>
        <end position="1738"/>
    </location>
</feature>
<dbReference type="InterPro" id="IPR056884">
    <property type="entry name" value="NPHP3-like_N"/>
</dbReference>
<dbReference type="Proteomes" id="UP001244207">
    <property type="component" value="Unassembled WGS sequence"/>
</dbReference>
<dbReference type="EMBL" id="JAHMHS010000043">
    <property type="protein sequence ID" value="KAK1725301.1"/>
    <property type="molecule type" value="Genomic_DNA"/>
</dbReference>
<evidence type="ECO:0000256" key="4">
    <source>
        <dbReference type="SAM" id="Phobius"/>
    </source>
</evidence>
<dbReference type="InterPro" id="IPR036770">
    <property type="entry name" value="Ankyrin_rpt-contain_sf"/>
</dbReference>
<feature type="repeat" description="ANK" evidence="2">
    <location>
        <begin position="1201"/>
        <end position="1233"/>
    </location>
</feature>
<evidence type="ECO:0000313" key="6">
    <source>
        <dbReference type="EMBL" id="KAK1725301.1"/>
    </source>
</evidence>
<proteinExistence type="predicted"/>
<keyword evidence="7" id="KW-1185">Reference proteome</keyword>
<dbReference type="Pfam" id="PF24883">
    <property type="entry name" value="NPHP3_N"/>
    <property type="match status" value="1"/>
</dbReference>
<feature type="compositionally biased region" description="Basic and acidic residues" evidence="3">
    <location>
        <begin position="1447"/>
        <end position="1458"/>
    </location>
</feature>
<name>A0AAD8UJY6_GLOAC</name>
<comment type="caution">
    <text evidence="6">The sequence shown here is derived from an EMBL/GenBank/DDBJ whole genome shotgun (WGS) entry which is preliminary data.</text>
</comment>
<dbReference type="SUPFAM" id="SSF52540">
    <property type="entry name" value="P-loop containing nucleoside triphosphate hydrolases"/>
    <property type="match status" value="1"/>
</dbReference>